<sequence length="201" mass="22635">MNKEILTLCQVLLLFSCGELIFAHWTSSGYPDLRGRTVTKCGVEISPGTLLYVCDPDHVLNSSQARSLNDQLHKLAVGTPCHCQRRSQCATGEDVNSPFHGFVASVALVNNLQMTIHNRAEGFCRTLEGRWALGDCGNSVLIFVWKHYKKMIIWPARLAHRYVTAGERRRILDDVNTLVQNDKWYEALTRVIGTRYKNSAG</sequence>
<reference evidence="4" key="1">
    <citation type="submission" date="2016-06" db="UniProtKB">
        <authorList>
            <consortium name="WormBaseParasite"/>
        </authorList>
    </citation>
    <scope>IDENTIFICATION</scope>
</reference>
<dbReference type="Pfam" id="PF17175">
    <property type="entry name" value="MOLO1"/>
    <property type="match status" value="1"/>
</dbReference>
<evidence type="ECO:0000256" key="1">
    <source>
        <dbReference type="SAM" id="SignalP"/>
    </source>
</evidence>
<dbReference type="OrthoDB" id="8062037at2759"/>
<evidence type="ECO:0000313" key="3">
    <source>
        <dbReference type="Proteomes" id="UP000271098"/>
    </source>
</evidence>
<name>A0A183D4S6_9BILA</name>
<dbReference type="EMBL" id="UYRT01006515">
    <property type="protein sequence ID" value="VDK40676.1"/>
    <property type="molecule type" value="Genomic_DNA"/>
</dbReference>
<accession>A0A183D4S6</accession>
<proteinExistence type="predicted"/>
<feature type="signal peptide" evidence="1">
    <location>
        <begin position="1"/>
        <end position="23"/>
    </location>
</feature>
<dbReference type="PANTHER" id="PTHR33748">
    <property type="entry name" value="PROTEIN CBG04600"/>
    <property type="match status" value="1"/>
</dbReference>
<reference evidence="2 3" key="2">
    <citation type="submission" date="2018-11" db="EMBL/GenBank/DDBJ databases">
        <authorList>
            <consortium name="Pathogen Informatics"/>
        </authorList>
    </citation>
    <scope>NUCLEOTIDE SEQUENCE [LARGE SCALE GENOMIC DNA]</scope>
</reference>
<dbReference type="PROSITE" id="PS51257">
    <property type="entry name" value="PROKAR_LIPOPROTEIN"/>
    <property type="match status" value="1"/>
</dbReference>
<protein>
    <submittedName>
        <fullName evidence="4">LRAT domain-containing protein</fullName>
    </submittedName>
</protein>
<evidence type="ECO:0000313" key="2">
    <source>
        <dbReference type="EMBL" id="VDK40676.1"/>
    </source>
</evidence>
<keyword evidence="1" id="KW-0732">Signal</keyword>
<dbReference type="AlphaFoldDB" id="A0A183D4S6"/>
<dbReference type="PANTHER" id="PTHR33748:SF4">
    <property type="entry name" value="MOLO-1"/>
    <property type="match status" value="1"/>
</dbReference>
<gene>
    <name evidence="2" type="ORF">GPUH_LOCUS3715</name>
</gene>
<keyword evidence="3" id="KW-1185">Reference proteome</keyword>
<dbReference type="InterPro" id="IPR033438">
    <property type="entry name" value="MOLO1"/>
</dbReference>
<feature type="chain" id="PRO_5043138566" evidence="1">
    <location>
        <begin position="24"/>
        <end position="201"/>
    </location>
</feature>
<organism evidence="4">
    <name type="scientific">Gongylonema pulchrum</name>
    <dbReference type="NCBI Taxonomy" id="637853"/>
    <lineage>
        <taxon>Eukaryota</taxon>
        <taxon>Metazoa</taxon>
        <taxon>Ecdysozoa</taxon>
        <taxon>Nematoda</taxon>
        <taxon>Chromadorea</taxon>
        <taxon>Rhabditida</taxon>
        <taxon>Spirurina</taxon>
        <taxon>Spiruromorpha</taxon>
        <taxon>Spiruroidea</taxon>
        <taxon>Gongylonematidae</taxon>
        <taxon>Gongylonema</taxon>
    </lineage>
</organism>
<dbReference type="GO" id="GO:0005892">
    <property type="term" value="C:acetylcholine-gated channel complex"/>
    <property type="evidence" value="ECO:0007669"/>
    <property type="project" value="InterPro"/>
</dbReference>
<dbReference type="Gene3D" id="3.10.310.50">
    <property type="match status" value="1"/>
</dbReference>
<dbReference type="Proteomes" id="UP000271098">
    <property type="component" value="Unassembled WGS sequence"/>
</dbReference>
<evidence type="ECO:0000313" key="4">
    <source>
        <dbReference type="WBParaSite" id="GPUH_0000372401-mRNA-1"/>
    </source>
</evidence>
<dbReference type="WBParaSite" id="GPUH_0000372401-mRNA-1">
    <property type="protein sequence ID" value="GPUH_0000372401-mRNA-1"/>
    <property type="gene ID" value="GPUH_0000372401"/>
</dbReference>